<reference evidence="4 5" key="1">
    <citation type="submission" date="2012-06" db="EMBL/GenBank/DDBJ databases">
        <title>Finished chromosome of genome of Microcoleus sp. PCC 7113.</title>
        <authorList>
            <consortium name="US DOE Joint Genome Institute"/>
            <person name="Gugger M."/>
            <person name="Coursin T."/>
            <person name="Rippka R."/>
            <person name="Tandeau De Marsac N."/>
            <person name="Huntemann M."/>
            <person name="Wei C.-L."/>
            <person name="Han J."/>
            <person name="Detter J.C."/>
            <person name="Han C."/>
            <person name="Tapia R."/>
            <person name="Chen A."/>
            <person name="Kyrpides N."/>
            <person name="Mavromatis K."/>
            <person name="Markowitz V."/>
            <person name="Szeto E."/>
            <person name="Ivanova N."/>
            <person name="Pagani I."/>
            <person name="Pati A."/>
            <person name="Goodwin L."/>
            <person name="Nordberg H.P."/>
            <person name="Cantor M.N."/>
            <person name="Hua S.X."/>
            <person name="Woyke T."/>
            <person name="Kerfeld C.A."/>
        </authorList>
    </citation>
    <scope>NUCLEOTIDE SEQUENCE [LARGE SCALE GENOMIC DNA]</scope>
    <source>
        <strain evidence="4 5">PCC 7113</strain>
    </source>
</reference>
<evidence type="ECO:0000259" key="3">
    <source>
        <dbReference type="SMART" id="SM00854"/>
    </source>
</evidence>
<dbReference type="AlphaFoldDB" id="K9WMW6"/>
<dbReference type="OrthoDB" id="9810906at2"/>
<keyword evidence="5" id="KW-1185">Reference proteome</keyword>
<comment type="similarity">
    <text evidence="1">Belongs to the CapA family.</text>
</comment>
<dbReference type="PATRIC" id="fig|1173027.3.peg.6819"/>
<feature type="transmembrane region" description="Helical" evidence="2">
    <location>
        <begin position="94"/>
        <end position="113"/>
    </location>
</feature>
<keyword evidence="2" id="KW-0812">Transmembrane</keyword>
<gene>
    <name evidence="4" type="ORF">Mic7113_6163</name>
</gene>
<keyword evidence="2" id="KW-1133">Transmembrane helix</keyword>
<organism evidence="4 5">
    <name type="scientific">Allocoleopsis franciscana PCC 7113</name>
    <dbReference type="NCBI Taxonomy" id="1173027"/>
    <lineage>
        <taxon>Bacteria</taxon>
        <taxon>Bacillati</taxon>
        <taxon>Cyanobacteriota</taxon>
        <taxon>Cyanophyceae</taxon>
        <taxon>Coleofasciculales</taxon>
        <taxon>Coleofasciculaceae</taxon>
        <taxon>Allocoleopsis</taxon>
        <taxon>Allocoleopsis franciscana</taxon>
    </lineage>
</organism>
<dbReference type="KEGG" id="mic:Mic7113_6163"/>
<dbReference type="SMART" id="SM00854">
    <property type="entry name" value="PGA_cap"/>
    <property type="match status" value="1"/>
</dbReference>
<dbReference type="HOGENOM" id="CLU_038823_1_1_3"/>
<dbReference type="CDD" id="cd07381">
    <property type="entry name" value="MPP_CapA"/>
    <property type="match status" value="1"/>
</dbReference>
<dbReference type="InterPro" id="IPR052169">
    <property type="entry name" value="CW_Biosynth-Accessory"/>
</dbReference>
<protein>
    <submittedName>
        <fullName evidence="4">Bacterial capsule synthesis protein PGA_cap</fullName>
    </submittedName>
</protein>
<dbReference type="Pfam" id="PF09587">
    <property type="entry name" value="PGA_cap"/>
    <property type="match status" value="1"/>
</dbReference>
<evidence type="ECO:0000256" key="1">
    <source>
        <dbReference type="ARBA" id="ARBA00005662"/>
    </source>
</evidence>
<dbReference type="Gene3D" id="3.60.21.10">
    <property type="match status" value="1"/>
</dbReference>
<dbReference type="PANTHER" id="PTHR33393:SF11">
    <property type="entry name" value="POLYGLUTAMINE SYNTHESIS ACCESSORY PROTEIN RV0574C-RELATED"/>
    <property type="match status" value="1"/>
</dbReference>
<keyword evidence="2" id="KW-0472">Membrane</keyword>
<dbReference type="SUPFAM" id="SSF56300">
    <property type="entry name" value="Metallo-dependent phosphatases"/>
    <property type="match status" value="1"/>
</dbReference>
<dbReference type="eggNOG" id="COG2843">
    <property type="taxonomic scope" value="Bacteria"/>
</dbReference>
<name>K9WMW6_9CYAN</name>
<proteinExistence type="inferred from homology"/>
<dbReference type="Proteomes" id="UP000010471">
    <property type="component" value="Chromosome"/>
</dbReference>
<accession>K9WMW6</accession>
<feature type="domain" description="Capsule synthesis protein CapA" evidence="3">
    <location>
        <begin position="152"/>
        <end position="391"/>
    </location>
</feature>
<evidence type="ECO:0000313" key="4">
    <source>
        <dbReference type="EMBL" id="AFZ21755.1"/>
    </source>
</evidence>
<sequence>MLLPPRLVTFGSGLSLGAPGLRHLAWSNRLPFNSLSLFISWMIKSRIRSIKNVLTVKWNRLLLSQQESYTLLSKRDEPREIALLKQKIRSRTSLLILLGVLSFFLGIGYSLIYRSPDDLEYAEIEEYTEVQAKSNIPPNSKYSGISSKVNIKIKAVGDIVPGTNYPTNRLHPNKKVLFQSVKPLLQGADFLFGNFESTLTNHPYSAKGVGGGLVVPFRTPPSYTQILKEAGFDIMSVANNHSYDFYVQGFRDTIQNLEKTGIKAVGKKGQILIAHYQGVSIAWIGFSYFDYHNSINNLARAKALVQKASKRADIVVISVHAGAEGTGAMRVRNKTEVFANENRGNLVKFSHTMIDNGADLILGHSPHVPRAVELYKGKFIAYSLGNFLGYRTLSTQAELAYSLVLEVELNNQGDFVSGNIIPVHLNRQGIPYPDPKGRSIKLIRQLTQLDFPKTALTIKSNGQILRK</sequence>
<dbReference type="InterPro" id="IPR019079">
    <property type="entry name" value="Capsule_synth_CapA"/>
</dbReference>
<dbReference type="EMBL" id="CP003630">
    <property type="protein sequence ID" value="AFZ21755.1"/>
    <property type="molecule type" value="Genomic_DNA"/>
</dbReference>
<evidence type="ECO:0000256" key="2">
    <source>
        <dbReference type="SAM" id="Phobius"/>
    </source>
</evidence>
<evidence type="ECO:0000313" key="5">
    <source>
        <dbReference type="Proteomes" id="UP000010471"/>
    </source>
</evidence>
<dbReference type="PANTHER" id="PTHR33393">
    <property type="entry name" value="POLYGLUTAMINE SYNTHESIS ACCESSORY PROTEIN RV0574C-RELATED"/>
    <property type="match status" value="1"/>
</dbReference>
<dbReference type="InterPro" id="IPR029052">
    <property type="entry name" value="Metallo-depent_PP-like"/>
</dbReference>
<dbReference type="STRING" id="1173027.Mic7113_6163"/>